<dbReference type="RefSeq" id="WP_004519295.1">
    <property type="nucleotide sequence ID" value="NZ_ACEO02000002.1"/>
</dbReference>
<feature type="transmembrane region" description="Helical" evidence="1">
    <location>
        <begin position="104"/>
        <end position="123"/>
    </location>
</feature>
<dbReference type="AlphaFoldDB" id="A0A9W5MZX5"/>
<keyword evidence="1" id="KW-1133">Transmembrane helix</keyword>
<gene>
    <name evidence="2" type="ORF">NEISUBOT_03582</name>
</gene>
<dbReference type="Proteomes" id="UP000004621">
    <property type="component" value="Unassembled WGS sequence"/>
</dbReference>
<reference evidence="2 3" key="1">
    <citation type="submission" date="2010-01" db="EMBL/GenBank/DDBJ databases">
        <authorList>
            <person name="Weinstock G."/>
            <person name="Sodergren E."/>
            <person name="Clifton S."/>
            <person name="Fulton L."/>
            <person name="Fulton B."/>
            <person name="Courtney L."/>
            <person name="Fronick C."/>
            <person name="Harrison M."/>
            <person name="Strong C."/>
            <person name="Farmer C."/>
            <person name="Delahaunty K."/>
            <person name="Markovic C."/>
            <person name="Hall O."/>
            <person name="Minx P."/>
            <person name="Tomlinson C."/>
            <person name="Mitreva M."/>
            <person name="Nelson J."/>
            <person name="Hou S."/>
            <person name="Wollam A."/>
            <person name="Pepin K.H."/>
            <person name="Johnson M."/>
            <person name="Bhonagiri V."/>
            <person name="Nash W.E."/>
            <person name="Warren W."/>
            <person name="Chinwalla A."/>
            <person name="Mardis E.R."/>
            <person name="Wilson R.K."/>
        </authorList>
    </citation>
    <scope>NUCLEOTIDE SEQUENCE [LARGE SCALE GENOMIC DNA]</scope>
    <source>
        <strain evidence="2 3">NJ9703</strain>
    </source>
</reference>
<keyword evidence="1" id="KW-0472">Membrane</keyword>
<feature type="transmembrane region" description="Helical" evidence="1">
    <location>
        <begin position="12"/>
        <end position="33"/>
    </location>
</feature>
<name>A0A9W5MZX5_NEISU</name>
<feature type="transmembrane region" description="Helical" evidence="1">
    <location>
        <begin position="53"/>
        <end position="72"/>
    </location>
</feature>
<evidence type="ECO:0000313" key="3">
    <source>
        <dbReference type="Proteomes" id="UP000004621"/>
    </source>
</evidence>
<organism evidence="2 3">
    <name type="scientific">Neisseria subflava NJ9703</name>
    <dbReference type="NCBI Taxonomy" id="546268"/>
    <lineage>
        <taxon>Bacteria</taxon>
        <taxon>Pseudomonadati</taxon>
        <taxon>Pseudomonadota</taxon>
        <taxon>Betaproteobacteria</taxon>
        <taxon>Neisseriales</taxon>
        <taxon>Neisseriaceae</taxon>
        <taxon>Neisseria</taxon>
    </lineage>
</organism>
<evidence type="ECO:0000313" key="2">
    <source>
        <dbReference type="EMBL" id="EFC52746.1"/>
    </source>
</evidence>
<accession>A0A9W5MZX5</accession>
<keyword evidence="1" id="KW-0812">Transmembrane</keyword>
<proteinExistence type="predicted"/>
<comment type="caution">
    <text evidence="2">The sequence shown here is derived from an EMBL/GenBank/DDBJ whole genome shotgun (WGS) entry which is preliminary data.</text>
</comment>
<evidence type="ECO:0000256" key="1">
    <source>
        <dbReference type="SAM" id="Phobius"/>
    </source>
</evidence>
<sequence>MKRPVPVTIATVLYFIITALTCFTTVALAIYSGDLLIEVAALAFPFLPWWLSMPLYFILLSLPVFIAVGLLSGNRSARWLAIVLAASSLIMVYSDMASYSSQQIIIQSILHPVLLLLIFNPVSNRYFANAASKTES</sequence>
<dbReference type="EMBL" id="ACEO02000002">
    <property type="protein sequence ID" value="EFC52746.1"/>
    <property type="molecule type" value="Genomic_DNA"/>
</dbReference>
<protein>
    <submittedName>
        <fullName evidence="2">Uncharacterized protein</fullName>
    </submittedName>
</protein>
<feature type="transmembrane region" description="Helical" evidence="1">
    <location>
        <begin position="79"/>
        <end position="98"/>
    </location>
</feature>